<protein>
    <recommendedName>
        <fullName evidence="3">Carbonic anhydrase or acetyltransferase, isoleucine patch superfamily</fullName>
    </recommendedName>
</protein>
<evidence type="ECO:0000313" key="1">
    <source>
        <dbReference type="EMBL" id="AIZ45595.1"/>
    </source>
</evidence>
<dbReference type="InterPro" id="IPR011004">
    <property type="entry name" value="Trimer_LpxA-like_sf"/>
</dbReference>
<dbReference type="AlphaFoldDB" id="A0A0A7KHM5"/>
<dbReference type="Proteomes" id="UP000030634">
    <property type="component" value="Chromosome"/>
</dbReference>
<dbReference type="KEGG" id="dsw:QR90_11660"/>
<sequence>MPLYALDQLVPQVDATAFVAPSADLIGQVFVARQASVWFGAVLRGDIEAITVGPGSNVQDGAVLHTDAGHPCVLAEGVTVGHRALVHGAVCGAGSLVGMGAVMLSGSSLGAGAMLGAGALLPEGVHVPDGMLALGVPARVVRPAPTGEHAARYVQNAARYNGHLQVIEPSTIQAMTVNVEENPAFDD</sequence>
<gene>
    <name evidence="1" type="ORF">QR90_11660</name>
</gene>
<dbReference type="EMBL" id="CP010028">
    <property type="protein sequence ID" value="AIZ45595.1"/>
    <property type="molecule type" value="Genomic_DNA"/>
</dbReference>
<dbReference type="HOGENOM" id="CLU_064827_4_1_0"/>
<dbReference type="InterPro" id="IPR050484">
    <property type="entry name" value="Transf_Hexapept/Carb_Anhydrase"/>
</dbReference>
<dbReference type="RefSeq" id="WP_039684731.1">
    <property type="nucleotide sequence ID" value="NZ_CP010028.1"/>
</dbReference>
<reference evidence="2" key="1">
    <citation type="submission" date="2014-11" db="EMBL/GenBank/DDBJ databases">
        <title>Hymenobacter sp. DG25B genome submission.</title>
        <authorList>
            <person name="Jung H.-Y."/>
            <person name="Kim M.K."/>
            <person name="Srinivasan S."/>
            <person name="Lim S."/>
        </authorList>
    </citation>
    <scope>NUCLEOTIDE SEQUENCE [LARGE SCALE GENOMIC DNA]</scope>
    <source>
        <strain evidence="2">DY59</strain>
    </source>
</reference>
<dbReference type="STRING" id="1182571.QR90_11660"/>
<proteinExistence type="predicted"/>
<dbReference type="PANTHER" id="PTHR13061:SF29">
    <property type="entry name" value="GAMMA CARBONIC ANHYDRASE-LIKE 1, MITOCHONDRIAL-RELATED"/>
    <property type="match status" value="1"/>
</dbReference>
<dbReference type="PANTHER" id="PTHR13061">
    <property type="entry name" value="DYNACTIN SUBUNIT P25"/>
    <property type="match status" value="1"/>
</dbReference>
<organism evidence="1 2">
    <name type="scientific">Deinococcus radiopugnans</name>
    <dbReference type="NCBI Taxonomy" id="57497"/>
    <lineage>
        <taxon>Bacteria</taxon>
        <taxon>Thermotogati</taxon>
        <taxon>Deinococcota</taxon>
        <taxon>Deinococci</taxon>
        <taxon>Deinococcales</taxon>
        <taxon>Deinococcaceae</taxon>
        <taxon>Deinococcus</taxon>
    </lineage>
</organism>
<evidence type="ECO:0000313" key="2">
    <source>
        <dbReference type="Proteomes" id="UP000030634"/>
    </source>
</evidence>
<accession>A0A0A7KHM5</accession>
<dbReference type="CDD" id="cd04645">
    <property type="entry name" value="LbH_gamma_CA_like"/>
    <property type="match status" value="1"/>
</dbReference>
<dbReference type="SUPFAM" id="SSF51161">
    <property type="entry name" value="Trimeric LpxA-like enzymes"/>
    <property type="match status" value="1"/>
</dbReference>
<dbReference type="InterPro" id="IPR047324">
    <property type="entry name" value="LbH_gamma_CA-like"/>
</dbReference>
<name>A0A0A7KHM5_9DEIO</name>
<dbReference type="Gene3D" id="2.160.10.10">
    <property type="entry name" value="Hexapeptide repeat proteins"/>
    <property type="match status" value="1"/>
</dbReference>
<evidence type="ECO:0008006" key="3">
    <source>
        <dbReference type="Google" id="ProtNLM"/>
    </source>
</evidence>